<comment type="subcellular location">
    <subcellularLocation>
        <location evidence="1">Membrane</location>
        <topology evidence="1">Multi-pass membrane protein</topology>
    </subcellularLocation>
</comment>
<evidence type="ECO:0000256" key="4">
    <source>
        <dbReference type="ARBA" id="ARBA00023136"/>
    </source>
</evidence>
<gene>
    <name evidence="9" type="ORF">PGQ11_007817</name>
</gene>
<proteinExistence type="inferred from homology"/>
<feature type="region of interest" description="Disordered" evidence="6">
    <location>
        <begin position="291"/>
        <end position="334"/>
    </location>
</feature>
<evidence type="ECO:0000256" key="1">
    <source>
        <dbReference type="ARBA" id="ARBA00004141"/>
    </source>
</evidence>
<evidence type="ECO:0000259" key="8">
    <source>
        <dbReference type="Pfam" id="PF20684"/>
    </source>
</evidence>
<dbReference type="Pfam" id="PF20684">
    <property type="entry name" value="Fung_rhodopsin"/>
    <property type="match status" value="1"/>
</dbReference>
<evidence type="ECO:0000313" key="10">
    <source>
        <dbReference type="Proteomes" id="UP001390339"/>
    </source>
</evidence>
<sequence>MTLLPEHVIGVEWSMVTLAYMFVGLRIAVRIHWKQKYLILSDIWLVLGALCLLGLVICDTTTYRMGGMADSAQIANVELRKIWFAMNYLFDAGLYLPKASMVAIYYHLIPVHFHTLRRALHFIGFFVASSFFITCFSDTFWCGPRPSIQWHPSPDSCSAYESKTLMQLNWSLCFTCEALLFILPFPLLHRLSLSRREKNGLIGIFALGAVTIGVSSGRFATMIMKGNDISLFVWGTTEFSVSTMIVAATALRPLVRKAWQATTSTSRRSGSGLGKRRHNFFRACSRDTTGDSMNELEASHSAGQQSSSWPDDQTTEAGHEIPLSPMMPVSRAPS</sequence>
<feature type="transmembrane region" description="Helical" evidence="7">
    <location>
        <begin position="88"/>
        <end position="108"/>
    </location>
</feature>
<feature type="transmembrane region" description="Helical" evidence="7">
    <location>
        <begin position="231"/>
        <end position="251"/>
    </location>
</feature>
<reference evidence="9 10" key="1">
    <citation type="journal article" date="2024" name="IMA Fungus">
        <title>Apiospora arundinis, a panoply of carbohydrate-active enzymes and secondary metabolites.</title>
        <authorList>
            <person name="Sorensen T."/>
            <person name="Petersen C."/>
            <person name="Muurmann A.T."/>
            <person name="Christiansen J.V."/>
            <person name="Brundto M.L."/>
            <person name="Overgaard C.K."/>
            <person name="Boysen A.T."/>
            <person name="Wollenberg R.D."/>
            <person name="Larsen T.O."/>
            <person name="Sorensen J.L."/>
            <person name="Nielsen K.L."/>
            <person name="Sondergaard T.E."/>
        </authorList>
    </citation>
    <scope>NUCLEOTIDE SEQUENCE [LARGE SCALE GENOMIC DNA]</scope>
    <source>
        <strain evidence="9 10">AAU 773</strain>
    </source>
</reference>
<comment type="similarity">
    <text evidence="5">Belongs to the SAT4 family.</text>
</comment>
<feature type="transmembrane region" description="Helical" evidence="7">
    <location>
        <begin position="200"/>
        <end position="219"/>
    </location>
</feature>
<evidence type="ECO:0000256" key="2">
    <source>
        <dbReference type="ARBA" id="ARBA00022692"/>
    </source>
</evidence>
<keyword evidence="10" id="KW-1185">Reference proteome</keyword>
<comment type="caution">
    <text evidence="9">The sequence shown here is derived from an EMBL/GenBank/DDBJ whole genome shotgun (WGS) entry which is preliminary data.</text>
</comment>
<keyword evidence="2 7" id="KW-0812">Transmembrane</keyword>
<dbReference type="PANTHER" id="PTHR33048">
    <property type="entry name" value="PTH11-LIKE INTEGRAL MEMBRANE PROTEIN (AFU_ORTHOLOGUE AFUA_5G11245)"/>
    <property type="match status" value="1"/>
</dbReference>
<dbReference type="InterPro" id="IPR049326">
    <property type="entry name" value="Rhodopsin_dom_fungi"/>
</dbReference>
<evidence type="ECO:0000313" key="9">
    <source>
        <dbReference type="EMBL" id="KAK8869239.1"/>
    </source>
</evidence>
<evidence type="ECO:0000256" key="6">
    <source>
        <dbReference type="SAM" id="MobiDB-lite"/>
    </source>
</evidence>
<feature type="domain" description="Rhodopsin" evidence="8">
    <location>
        <begin position="25"/>
        <end position="257"/>
    </location>
</feature>
<keyword evidence="3 7" id="KW-1133">Transmembrane helix</keyword>
<dbReference type="PANTHER" id="PTHR33048:SF92">
    <property type="entry name" value="INTEGRAL MEMBRANE PROTEIN"/>
    <property type="match status" value="1"/>
</dbReference>
<protein>
    <recommendedName>
        <fullName evidence="8">Rhodopsin domain-containing protein</fullName>
    </recommendedName>
</protein>
<feature type="compositionally biased region" description="Polar residues" evidence="6">
    <location>
        <begin position="301"/>
        <end position="316"/>
    </location>
</feature>
<evidence type="ECO:0000256" key="3">
    <source>
        <dbReference type="ARBA" id="ARBA00022989"/>
    </source>
</evidence>
<dbReference type="InterPro" id="IPR052337">
    <property type="entry name" value="SAT4-like"/>
</dbReference>
<feature type="transmembrane region" description="Helical" evidence="7">
    <location>
        <begin position="6"/>
        <end position="25"/>
    </location>
</feature>
<name>A0ABR2IWN6_9PEZI</name>
<accession>A0ABR2IWN6</accession>
<feature type="transmembrane region" description="Helical" evidence="7">
    <location>
        <begin position="120"/>
        <end position="141"/>
    </location>
</feature>
<keyword evidence="4 7" id="KW-0472">Membrane</keyword>
<dbReference type="Proteomes" id="UP001390339">
    <property type="component" value="Unassembled WGS sequence"/>
</dbReference>
<feature type="transmembrane region" description="Helical" evidence="7">
    <location>
        <begin position="37"/>
        <end position="57"/>
    </location>
</feature>
<feature type="transmembrane region" description="Helical" evidence="7">
    <location>
        <begin position="168"/>
        <end position="188"/>
    </location>
</feature>
<dbReference type="EMBL" id="JAPCWZ010000004">
    <property type="protein sequence ID" value="KAK8869239.1"/>
    <property type="molecule type" value="Genomic_DNA"/>
</dbReference>
<evidence type="ECO:0000256" key="5">
    <source>
        <dbReference type="ARBA" id="ARBA00038359"/>
    </source>
</evidence>
<evidence type="ECO:0000256" key="7">
    <source>
        <dbReference type="SAM" id="Phobius"/>
    </source>
</evidence>
<organism evidence="9 10">
    <name type="scientific">Apiospora arundinis</name>
    <dbReference type="NCBI Taxonomy" id="335852"/>
    <lineage>
        <taxon>Eukaryota</taxon>
        <taxon>Fungi</taxon>
        <taxon>Dikarya</taxon>
        <taxon>Ascomycota</taxon>
        <taxon>Pezizomycotina</taxon>
        <taxon>Sordariomycetes</taxon>
        <taxon>Xylariomycetidae</taxon>
        <taxon>Amphisphaeriales</taxon>
        <taxon>Apiosporaceae</taxon>
        <taxon>Apiospora</taxon>
    </lineage>
</organism>